<dbReference type="FunCoup" id="A0A200QHJ3">
    <property type="interactions" value="1788"/>
</dbReference>
<feature type="compositionally biased region" description="Basic and acidic residues" evidence="7">
    <location>
        <begin position="45"/>
        <end position="74"/>
    </location>
</feature>
<dbReference type="CDD" id="cd03367">
    <property type="entry name" value="Ribosomal_S23"/>
    <property type="match status" value="1"/>
</dbReference>
<name>A0A200QHJ3_MACCD</name>
<dbReference type="SUPFAM" id="SSF50249">
    <property type="entry name" value="Nucleic acid-binding proteins"/>
    <property type="match status" value="1"/>
</dbReference>
<evidence type="ECO:0000256" key="5">
    <source>
        <dbReference type="ARBA" id="ARBA00023274"/>
    </source>
</evidence>
<dbReference type="InParanoid" id="A0A200QHJ3"/>
<comment type="caution">
    <text evidence="8">The sequence shown here is derived from an EMBL/GenBank/DDBJ whole genome shotgun (WGS) entry which is preliminary data.</text>
</comment>
<evidence type="ECO:0000256" key="2">
    <source>
        <dbReference type="ARBA" id="ARBA00009778"/>
    </source>
</evidence>
<keyword evidence="9" id="KW-1185">Reference proteome</keyword>
<dbReference type="OMA" id="SAMNEVH"/>
<evidence type="ECO:0000256" key="1">
    <source>
        <dbReference type="ARBA" id="ARBA00005657"/>
    </source>
</evidence>
<evidence type="ECO:0000256" key="3">
    <source>
        <dbReference type="ARBA" id="ARBA00022980"/>
    </source>
</evidence>
<dbReference type="AlphaFoldDB" id="A0A200QHJ3"/>
<dbReference type="InterPro" id="IPR029688">
    <property type="entry name" value="ICR"/>
</dbReference>
<feature type="compositionally biased region" description="Polar residues" evidence="7">
    <location>
        <begin position="14"/>
        <end position="44"/>
    </location>
</feature>
<dbReference type="InterPro" id="IPR005680">
    <property type="entry name" value="Ribosomal_uS12_euk/arc"/>
</dbReference>
<comment type="similarity">
    <text evidence="1">Belongs to the universal ribosomal protein uS12 family.</text>
</comment>
<dbReference type="NCBIfam" id="TIGR00982">
    <property type="entry name" value="uS12_E_A"/>
    <property type="match status" value="1"/>
</dbReference>
<protein>
    <submittedName>
        <fullName evidence="8">Ribosomal protein S12/S23</fullName>
    </submittedName>
</protein>
<dbReference type="EMBL" id="MVGT01002043">
    <property type="protein sequence ID" value="OVA09919.1"/>
    <property type="molecule type" value="Genomic_DNA"/>
</dbReference>
<dbReference type="Proteomes" id="UP000195402">
    <property type="component" value="Unassembled WGS sequence"/>
</dbReference>
<dbReference type="GO" id="GO:0003735">
    <property type="term" value="F:structural constituent of ribosome"/>
    <property type="evidence" value="ECO:0007669"/>
    <property type="project" value="InterPro"/>
</dbReference>
<organism evidence="8 9">
    <name type="scientific">Macleaya cordata</name>
    <name type="common">Five-seeded plume-poppy</name>
    <name type="synonym">Bocconia cordata</name>
    <dbReference type="NCBI Taxonomy" id="56857"/>
    <lineage>
        <taxon>Eukaryota</taxon>
        <taxon>Viridiplantae</taxon>
        <taxon>Streptophyta</taxon>
        <taxon>Embryophyta</taxon>
        <taxon>Tracheophyta</taxon>
        <taxon>Spermatophyta</taxon>
        <taxon>Magnoliopsida</taxon>
        <taxon>Ranunculales</taxon>
        <taxon>Papaveraceae</taxon>
        <taxon>Papaveroideae</taxon>
        <taxon>Macleaya</taxon>
    </lineage>
</organism>
<accession>A0A200QHJ3</accession>
<dbReference type="GO" id="GO:0015935">
    <property type="term" value="C:small ribosomal subunit"/>
    <property type="evidence" value="ECO:0007669"/>
    <property type="project" value="InterPro"/>
</dbReference>
<dbReference type="InterPro" id="IPR006032">
    <property type="entry name" value="Ribosomal_uS12"/>
</dbReference>
<dbReference type="FunFam" id="2.40.50.140:FF:000007">
    <property type="entry name" value="40S ribosomal protein S23"/>
    <property type="match status" value="1"/>
</dbReference>
<feature type="coiled-coil region" evidence="6">
    <location>
        <begin position="497"/>
        <end position="524"/>
    </location>
</feature>
<dbReference type="Pfam" id="PF00164">
    <property type="entry name" value="Ribosom_S12_S23"/>
    <property type="match status" value="1"/>
</dbReference>
<feature type="coiled-coil region" evidence="6">
    <location>
        <begin position="269"/>
        <end position="465"/>
    </location>
</feature>
<gene>
    <name evidence="8" type="ORF">BVC80_1751g75</name>
</gene>
<dbReference type="Gene3D" id="2.40.50.140">
    <property type="entry name" value="Nucleic acid-binding proteins"/>
    <property type="match status" value="1"/>
</dbReference>
<dbReference type="PANTHER" id="PTHR34224:SF4">
    <property type="entry name" value="INTERACTOR OF CONSTITUTIVE ACTIVE ROPS 2, CHLOROPLASTIC"/>
    <property type="match status" value="1"/>
</dbReference>
<proteinExistence type="inferred from homology"/>
<evidence type="ECO:0000256" key="6">
    <source>
        <dbReference type="SAM" id="Coils"/>
    </source>
</evidence>
<keyword evidence="5" id="KW-0687">Ribonucleoprotein</keyword>
<keyword evidence="4 6" id="KW-0175">Coiled coil</keyword>
<dbReference type="PROSITE" id="PS00055">
    <property type="entry name" value="RIBOSOMAL_S12"/>
    <property type="match status" value="1"/>
</dbReference>
<comment type="similarity">
    <text evidence="2">Belongs to the ICR family.</text>
</comment>
<evidence type="ECO:0000256" key="4">
    <source>
        <dbReference type="ARBA" id="ARBA00023054"/>
    </source>
</evidence>
<dbReference type="OrthoDB" id="1932291at2759"/>
<feature type="region of interest" description="Disordered" evidence="7">
    <location>
        <begin position="1"/>
        <end position="109"/>
    </location>
</feature>
<dbReference type="InterPro" id="IPR012340">
    <property type="entry name" value="NA-bd_OB-fold"/>
</dbReference>
<sequence length="791" mass="89005">MYFLSRPGSLEVPQKSSPTTTRTARQLKMTASETDSASSNSVSRTPKERIPKVIDRRSPRGPATEKKRPSKVTELEPQLTQLQEDLKKAKEQLGLSESRKRNAQQEAEEANKQLITMTAKLEESERQLLELTSSEDGRLQELRKISQERDRAWQSELDALQKQHSADSAALASAMNEVHRLKIQLKMVAESEAPQEKHAETTDTEFESLKLDLAETLSLVENMKAELRDRKESEAQAKMLVGETLMQLETAKTTIDTLRSDSLRAIEAYNSLASELEQSRLQVNALERLVSKLQVDPSDDVGLSQEIDENGETGESNHLKAELSSVKLEVEQLRNALETAKNTYQEEEVQKKMQMQSAYELVEQTKSESAHRESELLGELKKTKADIEDLKANLMDKETELQSLSEENEGLNLKMEKNRSNQRESELEIELKKLKADIADLKANMMDKETELQNLLEENEILKSESEKRGKVIEELSYVKEEVDRSSKRALWVTEQLEAAQVANSEMEVELRRLKVQSDQWRKAAEAATAVLSTENNGKFDFNYHGTFGSPYSDEMDDESPKKKNMLKKIGVLWKKGQKSGRAFCVVARGGPWYLQICCIDKLVPVGFGSCINPATPSGLGAWEDRVLLLLYSSPNLAFAVEEHLLTVIMGKTRGMGAGRKLKSHRRRQRWADKSYKKSHLGNEWKKPFAGSSHAKGIVLEKIGIEAKQPNSAIRKCARVQLIKNGKKIAAFVPNDGCLNYIEENDEVLIAGFGRKGHAVGDIPGVRFKVVKVSGVSLLALFKEKKEKPRS</sequence>
<reference evidence="8 9" key="1">
    <citation type="journal article" date="2017" name="Mol. Plant">
        <title>The Genome of Medicinal Plant Macleaya cordata Provides New Insights into Benzylisoquinoline Alkaloids Metabolism.</title>
        <authorList>
            <person name="Liu X."/>
            <person name="Liu Y."/>
            <person name="Huang P."/>
            <person name="Ma Y."/>
            <person name="Qing Z."/>
            <person name="Tang Q."/>
            <person name="Cao H."/>
            <person name="Cheng P."/>
            <person name="Zheng Y."/>
            <person name="Yuan Z."/>
            <person name="Zhou Y."/>
            <person name="Liu J."/>
            <person name="Tang Z."/>
            <person name="Zhuo Y."/>
            <person name="Zhang Y."/>
            <person name="Yu L."/>
            <person name="Huang J."/>
            <person name="Yang P."/>
            <person name="Peng Q."/>
            <person name="Zhang J."/>
            <person name="Jiang W."/>
            <person name="Zhang Z."/>
            <person name="Lin K."/>
            <person name="Ro D.K."/>
            <person name="Chen X."/>
            <person name="Xiong X."/>
            <person name="Shang Y."/>
            <person name="Huang S."/>
            <person name="Zeng J."/>
        </authorList>
    </citation>
    <scope>NUCLEOTIDE SEQUENCE [LARGE SCALE GENOMIC DNA]</scope>
    <source>
        <strain evidence="9">cv. BLH2017</strain>
        <tissue evidence="8">Root</tissue>
    </source>
</reference>
<evidence type="ECO:0000313" key="9">
    <source>
        <dbReference type="Proteomes" id="UP000195402"/>
    </source>
</evidence>
<dbReference type="PANTHER" id="PTHR34224">
    <property type="entry name" value="INTERACTOR OF CONSTITUTIVE ACTIVE ROPS 2, CHLOROPLASTIC-RELATED"/>
    <property type="match status" value="1"/>
</dbReference>
<dbReference type="GO" id="GO:0006412">
    <property type="term" value="P:translation"/>
    <property type="evidence" value="ECO:0007669"/>
    <property type="project" value="InterPro"/>
</dbReference>
<evidence type="ECO:0000256" key="7">
    <source>
        <dbReference type="SAM" id="MobiDB-lite"/>
    </source>
</evidence>
<keyword evidence="3 8" id="KW-0689">Ribosomal protein</keyword>
<evidence type="ECO:0000313" key="8">
    <source>
        <dbReference type="EMBL" id="OVA09919.1"/>
    </source>
</evidence>